<reference evidence="2 3" key="1">
    <citation type="submission" date="2018-11" db="EMBL/GenBank/DDBJ databases">
        <title>Sequencing the genomes of 1000 actinobacteria strains.</title>
        <authorList>
            <person name="Klenk H.-P."/>
        </authorList>
    </citation>
    <scope>NUCLEOTIDE SEQUENCE [LARGE SCALE GENOMIC DNA]</scope>
    <source>
        <strain evidence="2 3">DSM 14418</strain>
    </source>
</reference>
<accession>A0A3N4Z754</accession>
<comment type="caution">
    <text evidence="2">The sequence shown here is derived from an EMBL/GenBank/DDBJ whole genome shotgun (WGS) entry which is preliminary data.</text>
</comment>
<evidence type="ECO:0008006" key="4">
    <source>
        <dbReference type="Google" id="ProtNLM"/>
    </source>
</evidence>
<proteinExistence type="predicted"/>
<evidence type="ECO:0000313" key="2">
    <source>
        <dbReference type="EMBL" id="RPF27000.1"/>
    </source>
</evidence>
<sequence>MAGLAAPAMAAHPDTPPADYGTAGDDTIIVPVNDSAAGGTYYQPFERAYAGATEDGTPVYVYVPVGALEGVDGVHSLDPAFDHNPDDEFVPCAENSADDYVLTQGQVDYIGDALADQILAVNEEHFGDLGAAASGSDALVTLVYNVQDDSYYDCTVSSYTAGYFAPEYLSAESLGMNVMVLDAFDWANRVGEDPDAAPWSDGDPANDRPELYEGVVAHELEHMLMNYSDAGELSWVDEGLADMAAFLNGYDMTGSHLTYQQVFHRETSLTRWGGGLENYGASFSYFLYLWEQAGGNGDGSLEPDLVYDDTAGDLLIKLIFAEQADGMVGVQNAIDAYNAETGDDLASAEELFKDWAVAMKLDDEGSSRWDLENFDLGADSGGWTIDLANDVFWDDRGSYRGAQPDAKWDRLKNRPGTTALPFGVSYETFRNPGPQVSLEFDGEATTTIEDHSGDGQHWWAGYESQTDHVLGLDAEITGGETVTFWNWHFIEEGWDYGFVEALVGGDWVTLEVTLAGSDPEVVVSTDEDPHGNNTEGNGITGTSGGVYFVDEPAYVQYEVTVPDGATDVQFRYSTDAAYLDTGWFIDEIAVDGMSARVTPEIDPVSEEPDWVLIEGKQINQWVVQVISTCDLTPGVDSAFEITDDADNYVYRFEGDTNGDISTGALDTRCANGNTADFFAVISNLATGELTVLDADYDFDVVNLGAKGRR</sequence>
<dbReference type="EMBL" id="RKRA01000001">
    <property type="protein sequence ID" value="RPF27000.1"/>
    <property type="molecule type" value="Genomic_DNA"/>
</dbReference>
<evidence type="ECO:0000313" key="3">
    <source>
        <dbReference type="Proteomes" id="UP000280726"/>
    </source>
</evidence>
<keyword evidence="3" id="KW-1185">Reference proteome</keyword>
<gene>
    <name evidence="2" type="ORF">EDD32_1460</name>
</gene>
<organism evidence="2 3">
    <name type="scientific">Georgenia muralis</name>
    <dbReference type="NCBI Taxonomy" id="154117"/>
    <lineage>
        <taxon>Bacteria</taxon>
        <taxon>Bacillati</taxon>
        <taxon>Actinomycetota</taxon>
        <taxon>Actinomycetes</taxon>
        <taxon>Micrococcales</taxon>
        <taxon>Bogoriellaceae</taxon>
        <taxon>Georgenia</taxon>
    </lineage>
</organism>
<dbReference type="OrthoDB" id="275270at2"/>
<feature type="region of interest" description="Disordered" evidence="1">
    <location>
        <begin position="1"/>
        <end position="25"/>
    </location>
</feature>
<protein>
    <recommendedName>
        <fullName evidence="4">Immune inhibitor A peptidase M6</fullName>
    </recommendedName>
</protein>
<dbReference type="RefSeq" id="WP_123916244.1">
    <property type="nucleotide sequence ID" value="NZ_RKRA01000001.1"/>
</dbReference>
<dbReference type="AlphaFoldDB" id="A0A3N4Z754"/>
<dbReference type="Proteomes" id="UP000280726">
    <property type="component" value="Unassembled WGS sequence"/>
</dbReference>
<name>A0A3N4Z754_9MICO</name>
<evidence type="ECO:0000256" key="1">
    <source>
        <dbReference type="SAM" id="MobiDB-lite"/>
    </source>
</evidence>
<feature type="compositionally biased region" description="Low complexity" evidence="1">
    <location>
        <begin position="1"/>
        <end position="13"/>
    </location>
</feature>